<dbReference type="STRING" id="1123303.GCA_000372425_01438"/>
<dbReference type="KEGG" id="sfer:NCTC12278_00282"/>
<evidence type="ECO:0000256" key="2">
    <source>
        <dbReference type="ARBA" id="ARBA00022448"/>
    </source>
</evidence>
<dbReference type="PROSITE" id="PS50928">
    <property type="entry name" value="ABC_TM1"/>
    <property type="match status" value="1"/>
</dbReference>
<evidence type="ECO:0000256" key="3">
    <source>
        <dbReference type="ARBA" id="ARBA00022475"/>
    </source>
</evidence>
<evidence type="ECO:0000259" key="11">
    <source>
        <dbReference type="PROSITE" id="PS50928"/>
    </source>
</evidence>
<dbReference type="GO" id="GO:0015833">
    <property type="term" value="P:peptide transport"/>
    <property type="evidence" value="ECO:0007669"/>
    <property type="project" value="UniProtKB-KW"/>
</dbReference>
<dbReference type="GO" id="GO:0015031">
    <property type="term" value="P:protein transport"/>
    <property type="evidence" value="ECO:0007669"/>
    <property type="project" value="UniProtKB-KW"/>
</dbReference>
<dbReference type="InterPro" id="IPR000515">
    <property type="entry name" value="MetI-like"/>
</dbReference>
<keyword evidence="7 10" id="KW-1133">Transmembrane helix</keyword>
<dbReference type="InterPro" id="IPR025966">
    <property type="entry name" value="OppC_N"/>
</dbReference>
<evidence type="ECO:0000256" key="7">
    <source>
        <dbReference type="ARBA" id="ARBA00022989"/>
    </source>
</evidence>
<keyword evidence="13" id="KW-1185">Reference proteome</keyword>
<dbReference type="AlphaFoldDB" id="A0A2X3XY18"/>
<keyword evidence="4 10" id="KW-0812">Transmembrane</keyword>
<keyword evidence="5" id="KW-0571">Peptide transport</keyword>
<keyword evidence="2 10" id="KW-0813">Transport</keyword>
<feature type="transmembrane region" description="Helical" evidence="10">
    <location>
        <begin position="144"/>
        <end position="169"/>
    </location>
</feature>
<dbReference type="OrthoDB" id="9797472at2"/>
<feature type="transmembrane region" description="Helical" evidence="10">
    <location>
        <begin position="253"/>
        <end position="275"/>
    </location>
</feature>
<gene>
    <name evidence="12" type="primary">oppC</name>
    <name evidence="12" type="ORF">NCTC12278_00282</name>
</gene>
<dbReference type="SUPFAM" id="SSF161098">
    <property type="entry name" value="MetI-like"/>
    <property type="match status" value="1"/>
</dbReference>
<evidence type="ECO:0000313" key="12">
    <source>
        <dbReference type="EMBL" id="SQF39332.1"/>
    </source>
</evidence>
<evidence type="ECO:0000256" key="8">
    <source>
        <dbReference type="ARBA" id="ARBA00023136"/>
    </source>
</evidence>
<protein>
    <submittedName>
        <fullName evidence="12">Oligopeptide ABC transporter permease</fullName>
    </submittedName>
</protein>
<feature type="transmembrane region" description="Helical" evidence="10">
    <location>
        <begin position="189"/>
        <end position="215"/>
    </location>
</feature>
<dbReference type="Pfam" id="PF12911">
    <property type="entry name" value="OppC_N"/>
    <property type="match status" value="1"/>
</dbReference>
<evidence type="ECO:0000256" key="4">
    <source>
        <dbReference type="ARBA" id="ARBA00022692"/>
    </source>
</evidence>
<reference evidence="12 13" key="1">
    <citation type="submission" date="2018-06" db="EMBL/GenBank/DDBJ databases">
        <authorList>
            <consortium name="Pathogen Informatics"/>
            <person name="Doyle S."/>
        </authorList>
    </citation>
    <scope>NUCLEOTIDE SEQUENCE [LARGE SCALE GENOMIC DNA]</scope>
    <source>
        <strain evidence="12 13">NCTC12278</strain>
    </source>
</reference>
<dbReference type="Gene3D" id="1.10.3720.10">
    <property type="entry name" value="MetI-like"/>
    <property type="match status" value="1"/>
</dbReference>
<evidence type="ECO:0000256" key="6">
    <source>
        <dbReference type="ARBA" id="ARBA00022927"/>
    </source>
</evidence>
<dbReference type="CDD" id="cd06261">
    <property type="entry name" value="TM_PBP2"/>
    <property type="match status" value="1"/>
</dbReference>
<dbReference type="RefSeq" id="WP_018030759.1">
    <property type="nucleotide sequence ID" value="NZ_CAMCCF010000009.1"/>
</dbReference>
<dbReference type="PANTHER" id="PTHR43386:SF24">
    <property type="entry name" value="OLIGOPEPTIDE TRANSPORT SYSTEM PERMEASE PROTEIN AMID"/>
    <property type="match status" value="1"/>
</dbReference>
<dbReference type="PANTHER" id="PTHR43386">
    <property type="entry name" value="OLIGOPEPTIDE TRANSPORT SYSTEM PERMEASE PROTEIN APPC"/>
    <property type="match status" value="1"/>
</dbReference>
<proteinExistence type="inferred from homology"/>
<keyword evidence="8 10" id="KW-0472">Membrane</keyword>
<evidence type="ECO:0000313" key="13">
    <source>
        <dbReference type="Proteomes" id="UP000249495"/>
    </source>
</evidence>
<evidence type="ECO:0000256" key="10">
    <source>
        <dbReference type="RuleBase" id="RU363032"/>
    </source>
</evidence>
<feature type="transmembrane region" description="Helical" evidence="10">
    <location>
        <begin position="311"/>
        <end position="329"/>
    </location>
</feature>
<comment type="subcellular location">
    <subcellularLocation>
        <location evidence="1 10">Cell membrane</location>
        <topology evidence="1 10">Multi-pass membrane protein</topology>
    </subcellularLocation>
</comment>
<accession>A0A2X3XY18</accession>
<dbReference type="GO" id="GO:0005886">
    <property type="term" value="C:plasma membrane"/>
    <property type="evidence" value="ECO:0007669"/>
    <property type="project" value="UniProtKB-SubCell"/>
</dbReference>
<comment type="similarity">
    <text evidence="9">Belongs to the binding-protein-dependent transport system permease family. OppBC subfamily.</text>
</comment>
<evidence type="ECO:0000256" key="1">
    <source>
        <dbReference type="ARBA" id="ARBA00004651"/>
    </source>
</evidence>
<dbReference type="Proteomes" id="UP000249495">
    <property type="component" value="Chromosome 1"/>
</dbReference>
<feature type="domain" description="ABC transmembrane type-1" evidence="11">
    <location>
        <begin position="140"/>
        <end position="329"/>
    </location>
</feature>
<dbReference type="InterPro" id="IPR050366">
    <property type="entry name" value="BP-dependent_transpt_permease"/>
</dbReference>
<organism evidence="12 13">
    <name type="scientific">Streptococcus ferus</name>
    <dbReference type="NCBI Taxonomy" id="1345"/>
    <lineage>
        <taxon>Bacteria</taxon>
        <taxon>Bacillati</taxon>
        <taxon>Bacillota</taxon>
        <taxon>Bacilli</taxon>
        <taxon>Lactobacillales</taxon>
        <taxon>Streptococcaceae</taxon>
        <taxon>Streptococcus</taxon>
    </lineage>
</organism>
<keyword evidence="3" id="KW-1003">Cell membrane</keyword>
<keyword evidence="6" id="KW-0653">Protein transport</keyword>
<dbReference type="GO" id="GO:0055085">
    <property type="term" value="P:transmembrane transport"/>
    <property type="evidence" value="ECO:0007669"/>
    <property type="project" value="InterPro"/>
</dbReference>
<name>A0A2X3XY18_9STRE</name>
<dbReference type="InterPro" id="IPR035906">
    <property type="entry name" value="MetI-like_sf"/>
</dbReference>
<sequence length="343" mass="37329">MVDKKKAFVLVGVGNTDAQEKIEKPALSFLQDAWRRLKKNKLALIAFWFLGLLMAFALVSNVFVTQKSANSFDPDQVATYGNLPPNSGLGIPGWNGIFKIPGATESSNVYKDQSVPKGEYFLLGTDSLGRSVAKRLIVGIRISLLIAIAATCIDLFIGVTYGLISGYVGGWLDTLMQRLIEIISSIPNLVIVTMLGLLLGNGLFSIVLAIGLTGWTSMARQVRNMTLSYREREFVLASRTLGEKPWKVAFKHILPNISGVIIVQIMMSIPSAIMYEAVLSAINLGVKPPTASLGSLIADAQENLQYYPYQIILPSLALCLISLAFILLGDGLRDAFDPKSSQE</sequence>
<dbReference type="Pfam" id="PF00528">
    <property type="entry name" value="BPD_transp_1"/>
    <property type="match status" value="1"/>
</dbReference>
<evidence type="ECO:0000256" key="5">
    <source>
        <dbReference type="ARBA" id="ARBA00022856"/>
    </source>
</evidence>
<feature type="transmembrane region" description="Helical" evidence="10">
    <location>
        <begin position="42"/>
        <end position="64"/>
    </location>
</feature>
<evidence type="ECO:0000256" key="9">
    <source>
        <dbReference type="ARBA" id="ARBA00024202"/>
    </source>
</evidence>
<dbReference type="EMBL" id="LS483343">
    <property type="protein sequence ID" value="SQF39332.1"/>
    <property type="molecule type" value="Genomic_DNA"/>
</dbReference>